<dbReference type="OrthoDB" id="5841748at2759"/>
<dbReference type="SUPFAM" id="SSF52025">
    <property type="entry name" value="PA domain"/>
    <property type="match status" value="1"/>
</dbReference>
<feature type="region of interest" description="Disordered" evidence="1">
    <location>
        <begin position="1"/>
        <end position="20"/>
    </location>
</feature>
<keyword evidence="2" id="KW-0472">Membrane</keyword>
<dbReference type="SUPFAM" id="SSF53187">
    <property type="entry name" value="Zn-dependent exopeptidases"/>
    <property type="match status" value="1"/>
</dbReference>
<dbReference type="InterPro" id="IPR007365">
    <property type="entry name" value="TFR-like_dimer_dom"/>
</dbReference>
<keyword evidence="2" id="KW-1133">Transmembrane helix</keyword>
<dbReference type="PANTHER" id="PTHR10404:SF72">
    <property type="entry name" value="ZINC METALLOPROTEASE TRE2-RELATED"/>
    <property type="match status" value="1"/>
</dbReference>
<evidence type="ECO:0000256" key="1">
    <source>
        <dbReference type="SAM" id="MobiDB-lite"/>
    </source>
</evidence>
<dbReference type="InterPro" id="IPR046450">
    <property type="entry name" value="PA_dom_sf"/>
</dbReference>
<dbReference type="Proteomes" id="UP000501346">
    <property type="component" value="Chromosome SeVIII-SeXV"/>
</dbReference>
<dbReference type="SUPFAM" id="SSF47672">
    <property type="entry name" value="Transferrin receptor-like dimerisation domain"/>
    <property type="match status" value="1"/>
</dbReference>
<dbReference type="Pfam" id="PF04253">
    <property type="entry name" value="TFR_dimer"/>
    <property type="match status" value="1"/>
</dbReference>
<evidence type="ECO:0000313" key="4">
    <source>
        <dbReference type="EMBL" id="QID85608.1"/>
    </source>
</evidence>
<dbReference type="Gene3D" id="3.40.630.10">
    <property type="entry name" value="Zn peptidases"/>
    <property type="match status" value="1"/>
</dbReference>
<name>A0A6C1E8E7_SACPS</name>
<evidence type="ECO:0000256" key="2">
    <source>
        <dbReference type="SAM" id="Phobius"/>
    </source>
</evidence>
<sequence length="812" mass="91695">MRSNYQPVANTDADHENTIPTASSSHTLLLNQDFDDFQANSNNHNNTDTNTTPPPEPPSYEFDIEDPRNDLHKRSHLQRVSIGFQERILEPLVENIIHPFFQILKFIQDKADYYLSKVGNPFILRRLFYIVLMSFVAYYILSSGYLPNEKASGSKGMFSQHDILFQYAKKSVDLAKFERDLEYISSMPHGSGTKGDVAIAQYIQDSFENNGLKLVKKMEYMAYANYPGNVSISYYDDKHEKHDLKLSRENFNPLSSNGKLSKMSLIYGDKGTTSDLQTLKDSNIIENGKDYILLLQYDEIVSQQVLIAQRFGAKGIIFISESYGENIDIVQPKPVGLPQYSTGDALTPGWFGSVLDEIDAKDSKSLAHIPTVPISSRQGQELLSLLSSDGITFGGGNEEHRNSGKIGDLIVDLDLETNVRERHSVCDIIGKIEGREQTDKAVIIAASRNTINSGAAYPSFGTSALLSVLQLFQELKYKYDWKPLRNIYFISFGGSEFNYAGSSELIEQKLTPLKDEVYSFIDISQLSIPFSTETDNGNTRGILNIETHPLLSKFFKNKEGHLNFDVSVENVQHYGDWTPFLANGIPVSVLSSGLTKNRSLPVGTSEDTFEHFKKYLEDEQNQESISDLLVYILHITAKLVDDPLLHFDITSYVDDIDERLQKLEQAYPGKLDYNSVIKGLLFWKKIGNEWTSWTQGWENIVWSHGDGIEPSLLSIHRWTWNKKLTNIGRRTCSPAGLPNRSFYKNILFGPTLMQEASSGSNEGVDFWSFPGIKDAIHDDNWKRAQEQVDLIGNVLHQSAALFVEETNDIGYK</sequence>
<dbReference type="InterPro" id="IPR039373">
    <property type="entry name" value="Peptidase_M28B"/>
</dbReference>
<feature type="region of interest" description="Disordered" evidence="1">
    <location>
        <begin position="36"/>
        <end position="59"/>
    </location>
</feature>
<dbReference type="InterPro" id="IPR036757">
    <property type="entry name" value="TFR-like_dimer_dom_sf"/>
</dbReference>
<feature type="compositionally biased region" description="Low complexity" evidence="1">
    <location>
        <begin position="40"/>
        <end position="51"/>
    </location>
</feature>
<organism evidence="4 5">
    <name type="scientific">Saccharomyces pastorianus</name>
    <name type="common">Lager yeast</name>
    <name type="synonym">Saccharomyces cerevisiae x Saccharomyces eubayanus</name>
    <dbReference type="NCBI Taxonomy" id="27292"/>
    <lineage>
        <taxon>Eukaryota</taxon>
        <taxon>Fungi</taxon>
        <taxon>Dikarya</taxon>
        <taxon>Ascomycota</taxon>
        <taxon>Saccharomycotina</taxon>
        <taxon>Saccharomycetes</taxon>
        <taxon>Saccharomycetales</taxon>
        <taxon>Saccharomycetaceae</taxon>
        <taxon>Saccharomyces</taxon>
    </lineage>
</organism>
<keyword evidence="4" id="KW-0675">Receptor</keyword>
<dbReference type="PANTHER" id="PTHR10404">
    <property type="entry name" value="N-ACETYLATED-ALPHA-LINKED ACIDIC DIPEPTIDASE"/>
    <property type="match status" value="1"/>
</dbReference>
<dbReference type="Gene3D" id="3.50.30.30">
    <property type="match status" value="1"/>
</dbReference>
<reference evidence="4 5" key="1">
    <citation type="journal article" date="2019" name="BMC Genomics">
        <title>Chromosome level assembly and comparative genome analysis confirm lager-brewing yeasts originated from a single hybridization.</title>
        <authorList>
            <person name="Salazar A.N."/>
            <person name="Gorter de Vries A.R."/>
            <person name="van den Broek M."/>
            <person name="Brouwers N."/>
            <person name="de la Torre Cortes P."/>
            <person name="Kuijpers N.G.A."/>
            <person name="Daran J.G."/>
            <person name="Abeel T."/>
        </authorList>
    </citation>
    <scope>NUCLEOTIDE SEQUENCE [LARGE SCALE GENOMIC DNA]</scope>
    <source>
        <strain evidence="4 5">CBS 1483</strain>
    </source>
</reference>
<keyword evidence="5" id="KW-1185">Reference proteome</keyword>
<keyword evidence="2" id="KW-0812">Transmembrane</keyword>
<protein>
    <submittedName>
        <fullName evidence="4">Transferrin receptor-like protein</fullName>
    </submittedName>
</protein>
<dbReference type="EMBL" id="CP049005">
    <property type="protein sequence ID" value="QID85608.1"/>
    <property type="molecule type" value="Genomic_DNA"/>
</dbReference>
<accession>A0A6C1E8E7</accession>
<dbReference type="CDD" id="cd03874">
    <property type="entry name" value="M28_PMSA_TfR_like"/>
    <property type="match status" value="1"/>
</dbReference>
<gene>
    <name evidence="4" type="primary">TRE2_2</name>
    <name evidence="4" type="ORF">GRS66_008190</name>
</gene>
<feature type="transmembrane region" description="Helical" evidence="2">
    <location>
        <begin position="127"/>
        <end position="146"/>
    </location>
</feature>
<dbReference type="Gene3D" id="1.20.930.40">
    <property type="entry name" value="Transferrin receptor-like, dimerisation domain"/>
    <property type="match status" value="1"/>
</dbReference>
<evidence type="ECO:0000313" key="5">
    <source>
        <dbReference type="Proteomes" id="UP000501346"/>
    </source>
</evidence>
<proteinExistence type="predicted"/>
<evidence type="ECO:0000259" key="3">
    <source>
        <dbReference type="Pfam" id="PF04253"/>
    </source>
</evidence>
<feature type="domain" description="Transferrin receptor-like dimerisation" evidence="3">
    <location>
        <begin position="672"/>
        <end position="802"/>
    </location>
</feature>
<dbReference type="AlphaFoldDB" id="A0A6C1E8E7"/>
<dbReference type="GO" id="GO:0004180">
    <property type="term" value="F:carboxypeptidase activity"/>
    <property type="evidence" value="ECO:0007669"/>
    <property type="project" value="TreeGrafter"/>
</dbReference>